<evidence type="ECO:0000313" key="1">
    <source>
        <dbReference type="EMBL" id="EFM10813.1"/>
    </source>
</evidence>
<dbReference type="Proteomes" id="UP000005387">
    <property type="component" value="Unassembled WGS sequence"/>
</dbReference>
<sequence>MLTILEILRILVSPLNGERVWTLEVDFILLRIQT</sequence>
<dbReference type="EMBL" id="AEDD01000005">
    <property type="protein sequence ID" value="EFM10813.1"/>
    <property type="molecule type" value="Genomic_DNA"/>
</dbReference>
<dbReference type="AlphaFoldDB" id="E0I8S9"/>
<name>E0I8S9_9BACL</name>
<organism evidence="1 2">
    <name type="scientific">Paenibacillus curdlanolyticus YK9</name>
    <dbReference type="NCBI Taxonomy" id="717606"/>
    <lineage>
        <taxon>Bacteria</taxon>
        <taxon>Bacillati</taxon>
        <taxon>Bacillota</taxon>
        <taxon>Bacilli</taxon>
        <taxon>Bacillales</taxon>
        <taxon>Paenibacillaceae</taxon>
        <taxon>Paenibacillus</taxon>
    </lineage>
</organism>
<keyword evidence="2" id="KW-1185">Reference proteome</keyword>
<gene>
    <name evidence="1" type="ORF">PaecuDRAFT_2060</name>
</gene>
<accession>E0I8S9</accession>
<reference evidence="1 2" key="1">
    <citation type="submission" date="2010-07" db="EMBL/GenBank/DDBJ databases">
        <title>The draft genome of Paenibacillus curdlanolyticus YK9.</title>
        <authorList>
            <consortium name="US DOE Joint Genome Institute (JGI-PGF)"/>
            <person name="Lucas S."/>
            <person name="Copeland A."/>
            <person name="Lapidus A."/>
            <person name="Cheng J.-F."/>
            <person name="Bruce D."/>
            <person name="Goodwin L."/>
            <person name="Pitluck S."/>
            <person name="Land M.L."/>
            <person name="Hauser L."/>
            <person name="Chang Y.-J."/>
            <person name="Jeffries C."/>
            <person name="Anderson I.J."/>
            <person name="Johnson E."/>
            <person name="Loganathan U."/>
            <person name="Mulhopadhyay B."/>
            <person name="Kyrpides N."/>
            <person name="Woyke T.J."/>
        </authorList>
    </citation>
    <scope>NUCLEOTIDE SEQUENCE [LARGE SCALE GENOMIC DNA]</scope>
    <source>
        <strain evidence="1 2">YK9</strain>
    </source>
</reference>
<evidence type="ECO:0000313" key="2">
    <source>
        <dbReference type="Proteomes" id="UP000005387"/>
    </source>
</evidence>
<protein>
    <submittedName>
        <fullName evidence="1">Uncharacterized protein</fullName>
    </submittedName>
</protein>
<proteinExistence type="predicted"/>